<organism evidence="3 4">
    <name type="scientific">Candida viswanathii</name>
    <dbReference type="NCBI Taxonomy" id="5486"/>
    <lineage>
        <taxon>Eukaryota</taxon>
        <taxon>Fungi</taxon>
        <taxon>Dikarya</taxon>
        <taxon>Ascomycota</taxon>
        <taxon>Saccharomycotina</taxon>
        <taxon>Pichiomycetes</taxon>
        <taxon>Debaryomycetaceae</taxon>
        <taxon>Candida/Lodderomyces clade</taxon>
        <taxon>Candida</taxon>
    </lineage>
</organism>
<dbReference type="PANTHER" id="PTHR46622">
    <property type="entry name" value="DNA-DEPENDENT METALLOPROTEASE WSS1"/>
    <property type="match status" value="1"/>
</dbReference>
<accession>A0A367YIX3</accession>
<dbReference type="GO" id="GO:0008237">
    <property type="term" value="F:metallopeptidase activity"/>
    <property type="evidence" value="ECO:0007669"/>
    <property type="project" value="UniProtKB-KW"/>
</dbReference>
<dbReference type="PROSITE" id="PS51397">
    <property type="entry name" value="WLM"/>
    <property type="match status" value="1"/>
</dbReference>
<feature type="region of interest" description="Disordered" evidence="1">
    <location>
        <begin position="244"/>
        <end position="271"/>
    </location>
</feature>
<protein>
    <submittedName>
        <fullName evidence="3">DNA-dependent metalloprotease WSS1</fullName>
    </submittedName>
</protein>
<dbReference type="InterPro" id="IPR013536">
    <property type="entry name" value="WLM_dom"/>
</dbReference>
<evidence type="ECO:0000259" key="2">
    <source>
        <dbReference type="PROSITE" id="PS51397"/>
    </source>
</evidence>
<evidence type="ECO:0000313" key="4">
    <source>
        <dbReference type="Proteomes" id="UP000253472"/>
    </source>
</evidence>
<keyword evidence="3" id="KW-0645">Protease</keyword>
<keyword evidence="3" id="KW-0482">Metalloprotease</keyword>
<dbReference type="GO" id="GO:0006508">
    <property type="term" value="P:proteolysis"/>
    <property type="evidence" value="ECO:0007669"/>
    <property type="project" value="UniProtKB-KW"/>
</dbReference>
<dbReference type="GO" id="GO:0005634">
    <property type="term" value="C:nucleus"/>
    <property type="evidence" value="ECO:0007669"/>
    <property type="project" value="TreeGrafter"/>
</dbReference>
<dbReference type="EMBL" id="QLNQ01000019">
    <property type="protein sequence ID" value="RCK65833.1"/>
    <property type="molecule type" value="Genomic_DNA"/>
</dbReference>
<evidence type="ECO:0000313" key="3">
    <source>
        <dbReference type="EMBL" id="RCK65833.1"/>
    </source>
</evidence>
<reference evidence="3 4" key="1">
    <citation type="submission" date="2018-06" db="EMBL/GenBank/DDBJ databases">
        <title>Whole genome sequencing of Candida tropicalis (genome annotated by CSBL at Korea University).</title>
        <authorList>
            <person name="Ahn J."/>
        </authorList>
    </citation>
    <scope>NUCLEOTIDE SEQUENCE [LARGE SCALE GENOMIC DNA]</scope>
    <source>
        <strain evidence="3 4">ATCC 20962</strain>
    </source>
</reference>
<dbReference type="InterPro" id="IPR053000">
    <property type="entry name" value="WSS1-like_metalloprotease"/>
</dbReference>
<dbReference type="AlphaFoldDB" id="A0A367YIX3"/>
<dbReference type="OrthoDB" id="49605at2759"/>
<name>A0A367YIX3_9ASCO</name>
<dbReference type="Pfam" id="PF08325">
    <property type="entry name" value="WLM"/>
    <property type="match status" value="1"/>
</dbReference>
<keyword evidence="3" id="KW-0378">Hydrolase</keyword>
<feature type="domain" description="WLM" evidence="2">
    <location>
        <begin position="14"/>
        <end position="215"/>
    </location>
</feature>
<comment type="caution">
    <text evidence="3">The sequence shown here is derived from an EMBL/GenBank/DDBJ whole genome shotgun (WGS) entry which is preliminary data.</text>
</comment>
<evidence type="ECO:0000256" key="1">
    <source>
        <dbReference type="SAM" id="MobiDB-lite"/>
    </source>
</evidence>
<keyword evidence="4" id="KW-1185">Reference proteome</keyword>
<sequence>MVKQGRGEYPVKKVEFPPPPANIGRIGALKRYPDSDYAKSLLYEAARLVAPIIHEYKFKVSNVYEMFPSNANLLGLNVNHGQKILIRLRPHYNDRSFLPMNEIVGTFLHELAHNKFGPHDKKFYDFLDKLKERYEDIHYRGASTNYYSEENKLGRGGLPSSSLVSVREKRIKELSKQKFKTESKVLGLHSHISKGPARPAALRRAMLEAAERRLRDAKWCHSEHAEEEQVPEDDELDIAVVDKDEFEKNGRANSPSLPPADKNIPKPTTKHVPKEVEVIDLTSDTEEVDSKIPEVIVID</sequence>
<proteinExistence type="predicted"/>
<dbReference type="Proteomes" id="UP000253472">
    <property type="component" value="Unassembled WGS sequence"/>
</dbReference>
<dbReference type="PANTHER" id="PTHR46622:SF1">
    <property type="entry name" value="DNA-DEPENDENT METALLOPROTEASE WSS1"/>
    <property type="match status" value="1"/>
</dbReference>
<dbReference type="GO" id="GO:0006281">
    <property type="term" value="P:DNA repair"/>
    <property type="evidence" value="ECO:0007669"/>
    <property type="project" value="TreeGrafter"/>
</dbReference>
<dbReference type="STRING" id="5486.A0A367YIX3"/>
<gene>
    <name evidence="3" type="primary">WSS1_0</name>
    <name evidence="3" type="ORF">Cantr_01471</name>
</gene>